<dbReference type="SUPFAM" id="SSF46785">
    <property type="entry name" value="Winged helix' DNA-binding domain"/>
    <property type="match status" value="1"/>
</dbReference>
<evidence type="ECO:0000313" key="6">
    <source>
        <dbReference type="EMBL" id="GMM59393.1"/>
    </source>
</evidence>
<evidence type="ECO:0000256" key="2">
    <source>
        <dbReference type="ARBA" id="ARBA00023015"/>
    </source>
</evidence>
<dbReference type="Proteomes" id="UP001187221">
    <property type="component" value="Unassembled WGS sequence"/>
</dbReference>
<name>A0ABQ6P2B4_9SPHN</name>
<protein>
    <submittedName>
        <fullName evidence="6">LysR family transcriptional regulator</fullName>
    </submittedName>
</protein>
<keyword evidence="3" id="KW-0238">DNA-binding</keyword>
<comment type="similarity">
    <text evidence="1">Belongs to the LysR transcriptional regulatory family.</text>
</comment>
<dbReference type="RefSeq" id="WP_317973252.1">
    <property type="nucleotide sequence ID" value="NZ_BTFW01000001.1"/>
</dbReference>
<evidence type="ECO:0000256" key="1">
    <source>
        <dbReference type="ARBA" id="ARBA00009437"/>
    </source>
</evidence>
<evidence type="ECO:0000256" key="4">
    <source>
        <dbReference type="ARBA" id="ARBA00023163"/>
    </source>
</evidence>
<organism evidence="6 7">
    <name type="scientific">Novosphingobium pituita</name>
    <dbReference type="NCBI Taxonomy" id="3056842"/>
    <lineage>
        <taxon>Bacteria</taxon>
        <taxon>Pseudomonadati</taxon>
        <taxon>Pseudomonadota</taxon>
        <taxon>Alphaproteobacteria</taxon>
        <taxon>Sphingomonadales</taxon>
        <taxon>Sphingomonadaceae</taxon>
        <taxon>Novosphingobium</taxon>
    </lineage>
</organism>
<keyword evidence="2" id="KW-0805">Transcription regulation</keyword>
<dbReference type="Pfam" id="PF03466">
    <property type="entry name" value="LysR_substrate"/>
    <property type="match status" value="1"/>
</dbReference>
<keyword evidence="7" id="KW-1185">Reference proteome</keyword>
<dbReference type="Gene3D" id="3.40.190.290">
    <property type="match status" value="1"/>
</dbReference>
<gene>
    <name evidence="6" type="ORF">NUTIK01_01700</name>
</gene>
<evidence type="ECO:0000256" key="3">
    <source>
        <dbReference type="ARBA" id="ARBA00023125"/>
    </source>
</evidence>
<dbReference type="InterPro" id="IPR000847">
    <property type="entry name" value="LysR_HTH_N"/>
</dbReference>
<evidence type="ECO:0000259" key="5">
    <source>
        <dbReference type="PROSITE" id="PS50931"/>
    </source>
</evidence>
<dbReference type="CDD" id="cd08422">
    <property type="entry name" value="PBP2_CrgA_like"/>
    <property type="match status" value="1"/>
</dbReference>
<dbReference type="PANTHER" id="PTHR30537:SF5">
    <property type="entry name" value="HTH-TYPE TRANSCRIPTIONAL ACTIVATOR TTDR-RELATED"/>
    <property type="match status" value="1"/>
</dbReference>
<comment type="caution">
    <text evidence="6">The sequence shown here is derived from an EMBL/GenBank/DDBJ whole genome shotgun (WGS) entry which is preliminary data.</text>
</comment>
<reference evidence="6 7" key="1">
    <citation type="submission" date="2023-06" db="EMBL/GenBank/DDBJ databases">
        <title>Draft genome sequence of Novosphingobium sp. strain IK01.</title>
        <authorList>
            <person name="Hatamoto M."/>
            <person name="Ikarashi T."/>
            <person name="Yamaguchi T."/>
        </authorList>
    </citation>
    <scope>NUCLEOTIDE SEQUENCE [LARGE SCALE GENOMIC DNA]</scope>
    <source>
        <strain evidence="6 7">IK01</strain>
    </source>
</reference>
<dbReference type="PANTHER" id="PTHR30537">
    <property type="entry name" value="HTH-TYPE TRANSCRIPTIONAL REGULATOR"/>
    <property type="match status" value="1"/>
</dbReference>
<dbReference type="InterPro" id="IPR005119">
    <property type="entry name" value="LysR_subst-bd"/>
</dbReference>
<dbReference type="InterPro" id="IPR058163">
    <property type="entry name" value="LysR-type_TF_proteobact-type"/>
</dbReference>
<accession>A0ABQ6P2B4</accession>
<keyword evidence="4" id="KW-0804">Transcription</keyword>
<dbReference type="InterPro" id="IPR036390">
    <property type="entry name" value="WH_DNA-bd_sf"/>
</dbReference>
<dbReference type="SUPFAM" id="SSF53850">
    <property type="entry name" value="Periplasmic binding protein-like II"/>
    <property type="match status" value="1"/>
</dbReference>
<feature type="domain" description="HTH lysR-type" evidence="5">
    <location>
        <begin position="1"/>
        <end position="58"/>
    </location>
</feature>
<proteinExistence type="inferred from homology"/>
<dbReference type="InterPro" id="IPR036388">
    <property type="entry name" value="WH-like_DNA-bd_sf"/>
</dbReference>
<dbReference type="Gene3D" id="1.10.10.10">
    <property type="entry name" value="Winged helix-like DNA-binding domain superfamily/Winged helix DNA-binding domain"/>
    <property type="match status" value="1"/>
</dbReference>
<dbReference type="PROSITE" id="PS50931">
    <property type="entry name" value="HTH_LYSR"/>
    <property type="match status" value="1"/>
</dbReference>
<dbReference type="EMBL" id="BTFW01000001">
    <property type="protein sequence ID" value="GMM59393.1"/>
    <property type="molecule type" value="Genomic_DNA"/>
</dbReference>
<sequence>MNLQDLAVFAEAVRSGSLAAAARRLGLNAMAASRRLAALETELGVRLVQRTTRALSPTAEGEAFLPHAQAMLDEQASALAALRPAGAGVSGQLRVTASAAFGRKVVAPMIARFMAANPDLGVDLLLTDDQVDIVAQGIDVAVRIAKLRDNHLVARRLADNPRRLCAAPAYIARHGKPRVLADLVDHACLLGTGGSHWVFVRNGKTVRQKVGGRFTASSIEALHQACIGGLGIANLSGWNVEDDLRAGVIEPIRLEDAEPEPLAIWAVYPTARLVPAKVRAFVGALEQELRGGEHRRA</sequence>
<dbReference type="Pfam" id="PF00126">
    <property type="entry name" value="HTH_1"/>
    <property type="match status" value="1"/>
</dbReference>
<evidence type="ECO:0000313" key="7">
    <source>
        <dbReference type="Proteomes" id="UP001187221"/>
    </source>
</evidence>